<evidence type="ECO:0000256" key="2">
    <source>
        <dbReference type="SAM" id="SignalP"/>
    </source>
</evidence>
<dbReference type="InterPro" id="IPR050570">
    <property type="entry name" value="Cell_wall_metabolism_enzyme"/>
</dbReference>
<dbReference type="GO" id="GO:0004222">
    <property type="term" value="F:metalloendopeptidase activity"/>
    <property type="evidence" value="ECO:0007669"/>
    <property type="project" value="TreeGrafter"/>
</dbReference>
<dbReference type="InterPro" id="IPR011055">
    <property type="entry name" value="Dup_hybrid_motif"/>
</dbReference>
<feature type="compositionally biased region" description="Polar residues" evidence="1">
    <location>
        <begin position="57"/>
        <end position="70"/>
    </location>
</feature>
<keyword evidence="2" id="KW-0732">Signal</keyword>
<protein>
    <submittedName>
        <fullName evidence="4">Stage II sporulation protein Q</fullName>
    </submittedName>
</protein>
<proteinExistence type="predicted"/>
<feature type="compositionally biased region" description="Basic and acidic residues" evidence="1">
    <location>
        <begin position="33"/>
        <end position="42"/>
    </location>
</feature>
<feature type="domain" description="M23ase beta-sheet core" evidence="3">
    <location>
        <begin position="183"/>
        <end position="277"/>
    </location>
</feature>
<gene>
    <name evidence="4" type="primary">spoIIQ</name>
    <name evidence="4" type="ORF">BGLFYP119_02336</name>
</gene>
<accession>A0A6N2V7G6</accession>
<dbReference type="AlphaFoldDB" id="A0A6N2V7G6"/>
<sequence>MTKNRIVKYVANTALLAVLAAAGIGAYQLGTSKPKEIQKETEIAEDSQEEIPMVDAGTSQVEADLENTSGDLAGEENRENRITEDTDEKEDFSAEETEESDSYGEETEDTLKNTEETAGAGTETQVMENETESASAEAASAPNLNFSEETQMEWPVNGNILLDYNMDQTVYFPTLDQYKLSPAISVKAVEGAPVLASVQGTVYEIEENVQTGTTVTMELGSGYQAIYGQLKDLAVEEGQTVEKGTVIGYIAAPTKYYSEEGSNLYFAMKKDGEPIDPIAYLPE</sequence>
<evidence type="ECO:0000313" key="4">
    <source>
        <dbReference type="EMBL" id="VYT22886.1"/>
    </source>
</evidence>
<dbReference type="InterPro" id="IPR016047">
    <property type="entry name" value="M23ase_b-sheet_dom"/>
</dbReference>
<feature type="compositionally biased region" description="Low complexity" evidence="1">
    <location>
        <begin position="132"/>
        <end position="141"/>
    </location>
</feature>
<feature type="chain" id="PRO_5039456070" evidence="2">
    <location>
        <begin position="23"/>
        <end position="283"/>
    </location>
</feature>
<dbReference type="CDD" id="cd12797">
    <property type="entry name" value="M23_peptidase"/>
    <property type="match status" value="1"/>
</dbReference>
<dbReference type="PANTHER" id="PTHR21666:SF270">
    <property type="entry name" value="MUREIN HYDROLASE ACTIVATOR ENVC"/>
    <property type="match status" value="1"/>
</dbReference>
<feature type="region of interest" description="Disordered" evidence="1">
    <location>
        <begin position="31"/>
        <end position="146"/>
    </location>
</feature>
<feature type="compositionally biased region" description="Acidic residues" evidence="1">
    <location>
        <begin position="85"/>
        <end position="108"/>
    </location>
</feature>
<dbReference type="SUPFAM" id="SSF51261">
    <property type="entry name" value="Duplicated hybrid motif"/>
    <property type="match status" value="1"/>
</dbReference>
<evidence type="ECO:0000256" key="1">
    <source>
        <dbReference type="SAM" id="MobiDB-lite"/>
    </source>
</evidence>
<reference evidence="4" key="1">
    <citation type="submission" date="2019-11" db="EMBL/GenBank/DDBJ databases">
        <authorList>
            <person name="Feng L."/>
        </authorList>
    </citation>
    <scope>NUCLEOTIDE SEQUENCE</scope>
    <source>
        <strain evidence="4">BgluceraseaLFYP119</strain>
    </source>
</reference>
<dbReference type="EMBL" id="CACRST010000024">
    <property type="protein sequence ID" value="VYT22886.1"/>
    <property type="molecule type" value="Genomic_DNA"/>
</dbReference>
<dbReference type="Pfam" id="PF01551">
    <property type="entry name" value="Peptidase_M23"/>
    <property type="match status" value="1"/>
</dbReference>
<name>A0A6N2V7G6_9FIRM</name>
<feature type="compositionally biased region" description="Basic and acidic residues" evidence="1">
    <location>
        <begin position="75"/>
        <end position="84"/>
    </location>
</feature>
<feature type="signal peptide" evidence="2">
    <location>
        <begin position="1"/>
        <end position="22"/>
    </location>
</feature>
<dbReference type="PANTHER" id="PTHR21666">
    <property type="entry name" value="PEPTIDASE-RELATED"/>
    <property type="match status" value="1"/>
</dbReference>
<organism evidence="4">
    <name type="scientific">Blautia glucerasea</name>
    <dbReference type="NCBI Taxonomy" id="536633"/>
    <lineage>
        <taxon>Bacteria</taxon>
        <taxon>Bacillati</taxon>
        <taxon>Bacillota</taxon>
        <taxon>Clostridia</taxon>
        <taxon>Lachnospirales</taxon>
        <taxon>Lachnospiraceae</taxon>
        <taxon>Blautia</taxon>
    </lineage>
</organism>
<dbReference type="Gene3D" id="2.70.70.10">
    <property type="entry name" value="Glucose Permease (Domain IIA)"/>
    <property type="match status" value="1"/>
</dbReference>
<dbReference type="RefSeq" id="WP_412109996.1">
    <property type="nucleotide sequence ID" value="NZ_CACRST010000024.1"/>
</dbReference>
<evidence type="ECO:0000259" key="3">
    <source>
        <dbReference type="Pfam" id="PF01551"/>
    </source>
</evidence>